<sequence>MVQSEIEERDDYSGFNETDFSIRTAKMPAHEAAGDCRGSTNGIHRFLSCLCLSYSKKLSLHVLLIPDGERMSTPPGFKDPAFISLKLSAVSFWNKDLMSLQDGGEGGDAARGQ</sequence>
<gene>
    <name evidence="1" type="ORF">ALC56_09415</name>
</gene>
<name>A0A195F8T0_9HYME</name>
<protein>
    <submittedName>
        <fullName evidence="1">Uncharacterized protein</fullName>
    </submittedName>
</protein>
<proteinExistence type="predicted"/>
<dbReference type="Proteomes" id="UP000078541">
    <property type="component" value="Unassembled WGS sequence"/>
</dbReference>
<evidence type="ECO:0000313" key="2">
    <source>
        <dbReference type="Proteomes" id="UP000078541"/>
    </source>
</evidence>
<reference evidence="1 2" key="1">
    <citation type="submission" date="2016-03" db="EMBL/GenBank/DDBJ databases">
        <title>Trachymyrmex septentrionalis WGS genome.</title>
        <authorList>
            <person name="Nygaard S."/>
            <person name="Hu H."/>
            <person name="Boomsma J."/>
            <person name="Zhang G."/>
        </authorList>
    </citation>
    <scope>NUCLEOTIDE SEQUENCE [LARGE SCALE GENOMIC DNA]</scope>
    <source>
        <strain evidence="1">Tsep2-gDNA-1</strain>
        <tissue evidence="1">Whole body</tissue>
    </source>
</reference>
<evidence type="ECO:0000313" key="1">
    <source>
        <dbReference type="EMBL" id="KYN36454.1"/>
    </source>
</evidence>
<keyword evidence="2" id="KW-1185">Reference proteome</keyword>
<dbReference type="AlphaFoldDB" id="A0A195F8T0"/>
<dbReference type="EMBL" id="KQ981744">
    <property type="protein sequence ID" value="KYN36454.1"/>
    <property type="molecule type" value="Genomic_DNA"/>
</dbReference>
<accession>A0A195F8T0</accession>
<organism evidence="1 2">
    <name type="scientific">Trachymyrmex septentrionalis</name>
    <dbReference type="NCBI Taxonomy" id="34720"/>
    <lineage>
        <taxon>Eukaryota</taxon>
        <taxon>Metazoa</taxon>
        <taxon>Ecdysozoa</taxon>
        <taxon>Arthropoda</taxon>
        <taxon>Hexapoda</taxon>
        <taxon>Insecta</taxon>
        <taxon>Pterygota</taxon>
        <taxon>Neoptera</taxon>
        <taxon>Endopterygota</taxon>
        <taxon>Hymenoptera</taxon>
        <taxon>Apocrita</taxon>
        <taxon>Aculeata</taxon>
        <taxon>Formicoidea</taxon>
        <taxon>Formicidae</taxon>
        <taxon>Myrmicinae</taxon>
        <taxon>Trachymyrmex</taxon>
    </lineage>
</organism>